<protein>
    <submittedName>
        <fullName evidence="4">V-type sodium ATPase subunit G</fullName>
    </submittedName>
</protein>
<keyword evidence="3" id="KW-0406">Ion transport</keyword>
<keyword evidence="2" id="KW-0813">Transport</keyword>
<dbReference type="InterPro" id="IPR022944">
    <property type="entry name" value="ATPase_V1-cplx_fsu_bac/arc"/>
</dbReference>
<evidence type="ECO:0000256" key="3">
    <source>
        <dbReference type="ARBA" id="ARBA00023065"/>
    </source>
</evidence>
<dbReference type="InterPro" id="IPR008218">
    <property type="entry name" value="ATPase_V1-cplx_f_g_su"/>
</dbReference>
<dbReference type="InterPro" id="IPR036906">
    <property type="entry name" value="ATPase_V1_fsu_sf"/>
</dbReference>
<organism evidence="4">
    <name type="scientific">bioreactor metagenome</name>
    <dbReference type="NCBI Taxonomy" id="1076179"/>
    <lineage>
        <taxon>unclassified sequences</taxon>
        <taxon>metagenomes</taxon>
        <taxon>ecological metagenomes</taxon>
    </lineage>
</organism>
<gene>
    <name evidence="4" type="primary">ntpG_10</name>
    <name evidence="4" type="ORF">SDC9_126080</name>
</gene>
<comment type="similarity">
    <text evidence="1">Belongs to the V-ATPase F subunit family.</text>
</comment>
<dbReference type="Gene3D" id="3.40.50.10580">
    <property type="entry name" value="ATPase, V1 complex, subunit F"/>
    <property type="match status" value="1"/>
</dbReference>
<name>A0A645CQ66_9ZZZZ</name>
<accession>A0A645CQ66</accession>
<evidence type="ECO:0000256" key="2">
    <source>
        <dbReference type="ARBA" id="ARBA00022448"/>
    </source>
</evidence>
<evidence type="ECO:0000313" key="4">
    <source>
        <dbReference type="EMBL" id="MPM79049.1"/>
    </source>
</evidence>
<reference evidence="4" key="1">
    <citation type="submission" date="2019-08" db="EMBL/GenBank/DDBJ databases">
        <authorList>
            <person name="Kucharzyk K."/>
            <person name="Murdoch R.W."/>
            <person name="Higgins S."/>
            <person name="Loffler F."/>
        </authorList>
    </citation>
    <scope>NUCLEOTIDE SEQUENCE</scope>
</reference>
<dbReference type="HAMAP" id="MF_00312">
    <property type="entry name" value="ATP_synth_F_arch"/>
    <property type="match status" value="1"/>
</dbReference>
<dbReference type="EMBL" id="VSSQ01029080">
    <property type="protein sequence ID" value="MPM79049.1"/>
    <property type="molecule type" value="Genomic_DNA"/>
</dbReference>
<dbReference type="Pfam" id="PF01990">
    <property type="entry name" value="ATP-synt_F"/>
    <property type="match status" value="1"/>
</dbReference>
<dbReference type="GO" id="GO:0046961">
    <property type="term" value="F:proton-transporting ATPase activity, rotational mechanism"/>
    <property type="evidence" value="ECO:0007669"/>
    <property type="project" value="InterPro"/>
</dbReference>
<comment type="caution">
    <text evidence="4">The sequence shown here is derived from an EMBL/GenBank/DDBJ whole genome shotgun (WGS) entry which is preliminary data.</text>
</comment>
<proteinExistence type="inferred from homology"/>
<dbReference type="AlphaFoldDB" id="A0A645CQ66"/>
<dbReference type="SUPFAM" id="SSF159468">
    <property type="entry name" value="AtpF-like"/>
    <property type="match status" value="1"/>
</dbReference>
<evidence type="ECO:0000256" key="1">
    <source>
        <dbReference type="ARBA" id="ARBA00010148"/>
    </source>
</evidence>
<sequence length="105" mass="11469">MATTYRIAVVGDWESVMGFRALGLDTYPISAPEEARRTIHELAKTDCAVIYLTEQLAAKLPDVLDRYKDELRPAIILIPGRGGSLGIGKNNIQDSIERAVGADIL</sequence>
<dbReference type="NCBIfam" id="NF002384">
    <property type="entry name" value="PRK01395.1"/>
    <property type="match status" value="1"/>
</dbReference>